<dbReference type="SUPFAM" id="SSF52743">
    <property type="entry name" value="Subtilisin-like"/>
    <property type="match status" value="1"/>
</dbReference>
<keyword evidence="4 5" id="KW-0720">Serine protease</keyword>
<dbReference type="PROSITE" id="PS51892">
    <property type="entry name" value="SUBTILASE"/>
    <property type="match status" value="1"/>
</dbReference>
<dbReference type="Proteomes" id="UP000022910">
    <property type="component" value="Unassembled WGS sequence"/>
</dbReference>
<dbReference type="PROSITE" id="PS00138">
    <property type="entry name" value="SUBTILASE_SER"/>
    <property type="match status" value="1"/>
</dbReference>
<feature type="domain" description="Peptidase S8/S53" evidence="8">
    <location>
        <begin position="174"/>
        <end position="410"/>
    </location>
</feature>
<dbReference type="InterPro" id="IPR015500">
    <property type="entry name" value="Peptidase_S8_subtilisin-rel"/>
</dbReference>
<dbReference type="GO" id="GO:0004252">
    <property type="term" value="F:serine-type endopeptidase activity"/>
    <property type="evidence" value="ECO:0007669"/>
    <property type="project" value="UniProtKB-UniRule"/>
</dbReference>
<feature type="active site" description="Charge relay system" evidence="5">
    <location>
        <position position="183"/>
    </location>
</feature>
<dbReference type="PRINTS" id="PR00723">
    <property type="entry name" value="SUBTILISIN"/>
</dbReference>
<dbReference type="EMBL" id="JEMT01017556">
    <property type="protein sequence ID" value="EXX67795.1"/>
    <property type="molecule type" value="Genomic_DNA"/>
</dbReference>
<dbReference type="InterPro" id="IPR000209">
    <property type="entry name" value="Peptidase_S8/S53_dom"/>
</dbReference>
<dbReference type="InterPro" id="IPR023827">
    <property type="entry name" value="Peptidase_S8_Asp-AS"/>
</dbReference>
<dbReference type="OMA" id="ANEAMNC"/>
<feature type="chain" id="PRO_5001474100" evidence="7">
    <location>
        <begin position="26"/>
        <end position="424"/>
    </location>
</feature>
<evidence type="ECO:0000313" key="10">
    <source>
        <dbReference type="Proteomes" id="UP000022910"/>
    </source>
</evidence>
<dbReference type="HOGENOM" id="CLU_011263_1_4_1"/>
<dbReference type="InterPro" id="IPR036852">
    <property type="entry name" value="Peptidase_S8/S53_dom_sf"/>
</dbReference>
<dbReference type="AlphaFoldDB" id="A0A015JKS3"/>
<keyword evidence="7" id="KW-0732">Signal</keyword>
<dbReference type="CDD" id="cd04077">
    <property type="entry name" value="Peptidases_S8_PCSK9_ProteinaseK_like"/>
    <property type="match status" value="1"/>
</dbReference>
<dbReference type="SMR" id="A0A015JKS3"/>
<dbReference type="PANTHER" id="PTHR43806:SF11">
    <property type="entry name" value="CEREVISIN-RELATED"/>
    <property type="match status" value="1"/>
</dbReference>
<evidence type="ECO:0000256" key="3">
    <source>
        <dbReference type="ARBA" id="ARBA00022801"/>
    </source>
</evidence>
<dbReference type="GO" id="GO:0006508">
    <property type="term" value="P:proteolysis"/>
    <property type="evidence" value="ECO:0007669"/>
    <property type="project" value="UniProtKB-KW"/>
</dbReference>
<feature type="active site" description="Charge relay system" evidence="5">
    <location>
        <position position="372"/>
    </location>
</feature>
<dbReference type="InterPro" id="IPR022398">
    <property type="entry name" value="Peptidase_S8_His-AS"/>
</dbReference>
<dbReference type="PROSITE" id="PS00136">
    <property type="entry name" value="SUBTILASE_ASP"/>
    <property type="match status" value="1"/>
</dbReference>
<dbReference type="InterPro" id="IPR023828">
    <property type="entry name" value="Peptidase_S8_Ser-AS"/>
</dbReference>
<comment type="caution">
    <text evidence="9">The sequence shown here is derived from an EMBL/GenBank/DDBJ whole genome shotgun (WGS) entry which is preliminary data.</text>
</comment>
<dbReference type="Gene3D" id="3.40.50.200">
    <property type="entry name" value="Peptidase S8/S53 domain"/>
    <property type="match status" value="1"/>
</dbReference>
<comment type="similarity">
    <text evidence="1 5 6">Belongs to the peptidase S8 family.</text>
</comment>
<evidence type="ECO:0000256" key="4">
    <source>
        <dbReference type="ARBA" id="ARBA00022825"/>
    </source>
</evidence>
<keyword evidence="2 5" id="KW-0645">Protease</keyword>
<dbReference type="Pfam" id="PF00082">
    <property type="entry name" value="Peptidase_S8"/>
    <property type="match status" value="1"/>
</dbReference>
<evidence type="ECO:0000259" key="8">
    <source>
        <dbReference type="Pfam" id="PF00082"/>
    </source>
</evidence>
<feature type="active site" description="Charge relay system" evidence="5">
    <location>
        <position position="215"/>
    </location>
</feature>
<proteinExistence type="inferred from homology"/>
<dbReference type="STRING" id="1432141.A0A015JKS3"/>
<evidence type="ECO:0000256" key="2">
    <source>
        <dbReference type="ARBA" id="ARBA00022670"/>
    </source>
</evidence>
<dbReference type="PANTHER" id="PTHR43806">
    <property type="entry name" value="PEPTIDASE S8"/>
    <property type="match status" value="1"/>
</dbReference>
<dbReference type="GO" id="GO:0005615">
    <property type="term" value="C:extracellular space"/>
    <property type="evidence" value="ECO:0007669"/>
    <property type="project" value="TreeGrafter"/>
</dbReference>
<evidence type="ECO:0000256" key="5">
    <source>
        <dbReference type="PROSITE-ProRule" id="PRU01240"/>
    </source>
</evidence>
<name>A0A015JKS3_RHIIW</name>
<keyword evidence="10" id="KW-1185">Reference proteome</keyword>
<dbReference type="InterPro" id="IPR050131">
    <property type="entry name" value="Peptidase_S8_subtilisin-like"/>
</dbReference>
<keyword evidence="3 5" id="KW-0378">Hydrolase</keyword>
<protein>
    <submittedName>
        <fullName evidence="9">Ysp3p</fullName>
    </submittedName>
</protein>
<evidence type="ECO:0000256" key="7">
    <source>
        <dbReference type="SAM" id="SignalP"/>
    </source>
</evidence>
<sequence length="424" mass="44894">MSSRFLIFSLFFFFSILLSSSITSAVKCPDIIPQPADSDIEYLVFLKNSDNKPGHFDFLEKCLKKAIKKSKSGDGIFGKVKKHDKTIITDFSVDGSFAAYTGIFDKDFVKNTLSKRDDIDFIEDPIAVKATYAVNLINLLEKRTVQSNAPFNLDRIDQKDFPLDGNYNFPTNAGSGVNIYVVDTGIDLKNVEFEGRASFGGSFCTNCTSTDDNGHGTNVAGIIGGKKFGVSKKTNLIAVKVLNQDGQGSSLTVTAGLSFVIDQHKKSSNKNTIINLSLAGAFSQAINTMVSQCSNAGIHVVVSAGDGSGDACKASPASAPQAITVGATEKSSNNITSFTNTGSCVKIFAPGRDIIAAGAFLADSLSQASGTSQACPHVAGTVALIISKKGNMSPSSMVNELITSSTKNILKNATPNIFLRVPSP</sequence>
<dbReference type="InterPro" id="IPR034193">
    <property type="entry name" value="PCSK9_ProteinaseK-like"/>
</dbReference>
<dbReference type="PROSITE" id="PS00137">
    <property type="entry name" value="SUBTILASE_HIS"/>
    <property type="match status" value="1"/>
</dbReference>
<feature type="signal peptide" evidence="7">
    <location>
        <begin position="1"/>
        <end position="25"/>
    </location>
</feature>
<dbReference type="FunFam" id="3.40.50.200:FF:000014">
    <property type="entry name" value="Proteinase K"/>
    <property type="match status" value="1"/>
</dbReference>
<accession>A0A015JKS3</accession>
<evidence type="ECO:0000313" key="9">
    <source>
        <dbReference type="EMBL" id="EXX67795.1"/>
    </source>
</evidence>
<reference evidence="9 10" key="1">
    <citation type="submission" date="2014-02" db="EMBL/GenBank/DDBJ databases">
        <title>Single nucleus genome sequencing reveals high similarity among nuclei of an endomycorrhizal fungus.</title>
        <authorList>
            <person name="Lin K."/>
            <person name="Geurts R."/>
            <person name="Zhang Z."/>
            <person name="Limpens E."/>
            <person name="Saunders D.G."/>
            <person name="Mu D."/>
            <person name="Pang E."/>
            <person name="Cao H."/>
            <person name="Cha H."/>
            <person name="Lin T."/>
            <person name="Zhou Q."/>
            <person name="Shang Y."/>
            <person name="Li Y."/>
            <person name="Ivanov S."/>
            <person name="Sharma T."/>
            <person name="Velzen R.V."/>
            <person name="Ruijter N.D."/>
            <person name="Aanen D.K."/>
            <person name="Win J."/>
            <person name="Kamoun S."/>
            <person name="Bisseling T."/>
            <person name="Huang S."/>
        </authorList>
    </citation>
    <scope>NUCLEOTIDE SEQUENCE [LARGE SCALE GENOMIC DNA]</scope>
    <source>
        <strain evidence="10">DAOM197198w</strain>
    </source>
</reference>
<dbReference type="OrthoDB" id="206201at2759"/>
<organism evidence="9 10">
    <name type="scientific">Rhizophagus irregularis (strain DAOM 197198w)</name>
    <name type="common">Glomus intraradices</name>
    <dbReference type="NCBI Taxonomy" id="1432141"/>
    <lineage>
        <taxon>Eukaryota</taxon>
        <taxon>Fungi</taxon>
        <taxon>Fungi incertae sedis</taxon>
        <taxon>Mucoromycota</taxon>
        <taxon>Glomeromycotina</taxon>
        <taxon>Glomeromycetes</taxon>
        <taxon>Glomerales</taxon>
        <taxon>Glomeraceae</taxon>
        <taxon>Rhizophagus</taxon>
    </lineage>
</organism>
<gene>
    <name evidence="9" type="ORF">RirG_111230</name>
</gene>
<evidence type="ECO:0000256" key="1">
    <source>
        <dbReference type="ARBA" id="ARBA00011073"/>
    </source>
</evidence>
<evidence type="ECO:0000256" key="6">
    <source>
        <dbReference type="RuleBase" id="RU003355"/>
    </source>
</evidence>